<proteinExistence type="predicted"/>
<comment type="caution">
    <text evidence="2">The sequence shown here is derived from an EMBL/GenBank/DDBJ whole genome shotgun (WGS) entry which is preliminary data.</text>
</comment>
<dbReference type="STRING" id="4846.A0A367KD88"/>
<organism evidence="2 3">
    <name type="scientific">Rhizopus stolonifer</name>
    <name type="common">Rhizopus nigricans</name>
    <dbReference type="NCBI Taxonomy" id="4846"/>
    <lineage>
        <taxon>Eukaryota</taxon>
        <taxon>Fungi</taxon>
        <taxon>Fungi incertae sedis</taxon>
        <taxon>Mucoromycota</taxon>
        <taxon>Mucoromycotina</taxon>
        <taxon>Mucoromycetes</taxon>
        <taxon>Mucorales</taxon>
        <taxon>Mucorineae</taxon>
        <taxon>Rhizopodaceae</taxon>
        <taxon>Rhizopus</taxon>
    </lineage>
</organism>
<feature type="region of interest" description="Disordered" evidence="1">
    <location>
        <begin position="1"/>
        <end position="46"/>
    </location>
</feature>
<gene>
    <name evidence="2" type="ORF">CU098_011544</name>
</gene>
<name>A0A367KD88_RHIST</name>
<feature type="region of interest" description="Disordered" evidence="1">
    <location>
        <begin position="92"/>
        <end position="122"/>
    </location>
</feature>
<dbReference type="AlphaFoldDB" id="A0A367KD88"/>
<keyword evidence="3" id="KW-1185">Reference proteome</keyword>
<accession>A0A367KD88</accession>
<feature type="compositionally biased region" description="Polar residues" evidence="1">
    <location>
        <begin position="1"/>
        <end position="25"/>
    </location>
</feature>
<evidence type="ECO:0000313" key="3">
    <source>
        <dbReference type="Proteomes" id="UP000253551"/>
    </source>
</evidence>
<protein>
    <submittedName>
        <fullName evidence="2">Uncharacterized protein</fullName>
    </submittedName>
</protein>
<dbReference type="EMBL" id="PJQM01001865">
    <property type="protein sequence ID" value="RCI00213.1"/>
    <property type="molecule type" value="Genomic_DNA"/>
</dbReference>
<sequence>MSQSPYNSNNNSAMLPLNKSEQQSEMPDLSNPYMYPSNPIASTKEQNYPVTNSTFNHAQSSDVDPELTRFKSLFWKKAGELQSTLGSLTGLTSWQQSGEKTREEAEREHKEAQERLGHGEASRIHGEYDRLMGYVTYAVGHVAGDNEMQMKANERTERGAAEINRSLHS</sequence>
<feature type="compositionally biased region" description="Basic and acidic residues" evidence="1">
    <location>
        <begin position="99"/>
        <end position="122"/>
    </location>
</feature>
<dbReference type="OrthoDB" id="9999611at2759"/>
<evidence type="ECO:0000313" key="2">
    <source>
        <dbReference type="EMBL" id="RCI00213.1"/>
    </source>
</evidence>
<dbReference type="Proteomes" id="UP000253551">
    <property type="component" value="Unassembled WGS sequence"/>
</dbReference>
<evidence type="ECO:0000256" key="1">
    <source>
        <dbReference type="SAM" id="MobiDB-lite"/>
    </source>
</evidence>
<reference evidence="2 3" key="1">
    <citation type="journal article" date="2018" name="G3 (Bethesda)">
        <title>Phylogenetic and Phylogenomic Definition of Rhizopus Species.</title>
        <authorList>
            <person name="Gryganskyi A.P."/>
            <person name="Golan J."/>
            <person name="Dolatabadi S."/>
            <person name="Mondo S."/>
            <person name="Robb S."/>
            <person name="Idnurm A."/>
            <person name="Muszewska A."/>
            <person name="Steczkiewicz K."/>
            <person name="Masonjones S."/>
            <person name="Liao H.L."/>
            <person name="Gajdeczka M.T."/>
            <person name="Anike F."/>
            <person name="Vuek A."/>
            <person name="Anishchenko I.M."/>
            <person name="Voigt K."/>
            <person name="de Hoog G.S."/>
            <person name="Smith M.E."/>
            <person name="Heitman J."/>
            <person name="Vilgalys R."/>
            <person name="Stajich J.E."/>
        </authorList>
    </citation>
    <scope>NUCLEOTIDE SEQUENCE [LARGE SCALE GENOMIC DNA]</scope>
    <source>
        <strain evidence="2 3">LSU 92-RS-03</strain>
    </source>
</reference>